<dbReference type="Proteomes" id="UP001164737">
    <property type="component" value="Chromosome"/>
</dbReference>
<reference evidence="1" key="1">
    <citation type="submission" date="2022-10" db="EMBL/GenBank/DDBJ databases">
        <title>Complete genome sequence resource for Xanthomonas hortorum isolated from Greek Oregano.</title>
        <authorList>
            <person name="Gonzalez-Tobon J."/>
            <person name="Helmann T.C."/>
            <person name="Daughtrey M."/>
            <person name="Stodghill P.V."/>
            <person name="Filiatrault M.J."/>
        </authorList>
    </citation>
    <scope>NUCLEOTIDE SEQUENCE</scope>
    <source>
        <strain evidence="1">Oregano 108</strain>
    </source>
</reference>
<evidence type="ECO:0000313" key="1">
    <source>
        <dbReference type="EMBL" id="WAH65584.1"/>
    </source>
</evidence>
<gene>
    <name evidence="1" type="ORF">OEG85_06405</name>
</gene>
<name>A0AA47ID64_9XANT</name>
<dbReference type="EMBL" id="CP107241">
    <property type="protein sequence ID" value="WAH65584.1"/>
    <property type="molecule type" value="Genomic_DNA"/>
</dbReference>
<accession>A0AA47ID64</accession>
<sequence length="177" mass="19945">MNDQLERFLLAAAAMRFTEKDIYRLIDALKEADPSSLAKTVNLMRQAIPGIVIDSIDFNFTDTLTDQMKRNASSGRRENIRFQEDDVGLRVDHLLKGEAGLTTKDAVSMLTKRLINEGVLNPREAPPLSRKAFYLWANKLATIVAPKELLRAATIIRNDILHAPRADWTSAIGRRSR</sequence>
<proteinExistence type="predicted"/>
<organism evidence="1 2">
    <name type="scientific">Xanthomonas hortorum</name>
    <dbReference type="NCBI Taxonomy" id="56454"/>
    <lineage>
        <taxon>Bacteria</taxon>
        <taxon>Pseudomonadati</taxon>
        <taxon>Pseudomonadota</taxon>
        <taxon>Gammaproteobacteria</taxon>
        <taxon>Lysobacterales</taxon>
        <taxon>Lysobacteraceae</taxon>
        <taxon>Xanthomonas</taxon>
    </lineage>
</organism>
<dbReference type="RefSeq" id="WP_268214413.1">
    <property type="nucleotide sequence ID" value="NZ_CP107241.1"/>
</dbReference>
<dbReference type="AlphaFoldDB" id="A0AA47ID64"/>
<evidence type="ECO:0000313" key="2">
    <source>
        <dbReference type="Proteomes" id="UP001164737"/>
    </source>
</evidence>
<protein>
    <submittedName>
        <fullName evidence="1">Uncharacterized protein</fullName>
    </submittedName>
</protein>